<proteinExistence type="predicted"/>
<organism evidence="1 2">
    <name type="scientific">Lophiostoma macrostomum CBS 122681</name>
    <dbReference type="NCBI Taxonomy" id="1314788"/>
    <lineage>
        <taxon>Eukaryota</taxon>
        <taxon>Fungi</taxon>
        <taxon>Dikarya</taxon>
        <taxon>Ascomycota</taxon>
        <taxon>Pezizomycotina</taxon>
        <taxon>Dothideomycetes</taxon>
        <taxon>Pleosporomycetidae</taxon>
        <taxon>Pleosporales</taxon>
        <taxon>Lophiostomataceae</taxon>
        <taxon>Lophiostoma</taxon>
    </lineage>
</organism>
<keyword evidence="2" id="KW-1185">Reference proteome</keyword>
<dbReference type="PANTHER" id="PTHR40619:SF3">
    <property type="entry name" value="FUNGAL STAND N-TERMINAL GOODBYE DOMAIN-CONTAINING PROTEIN"/>
    <property type="match status" value="1"/>
</dbReference>
<reference evidence="1" key="1">
    <citation type="journal article" date="2020" name="Stud. Mycol.">
        <title>101 Dothideomycetes genomes: a test case for predicting lifestyles and emergence of pathogens.</title>
        <authorList>
            <person name="Haridas S."/>
            <person name="Albert R."/>
            <person name="Binder M."/>
            <person name="Bloem J."/>
            <person name="Labutti K."/>
            <person name="Salamov A."/>
            <person name="Andreopoulos B."/>
            <person name="Baker S."/>
            <person name="Barry K."/>
            <person name="Bills G."/>
            <person name="Bluhm B."/>
            <person name="Cannon C."/>
            <person name="Castanera R."/>
            <person name="Culley D."/>
            <person name="Daum C."/>
            <person name="Ezra D."/>
            <person name="Gonzalez J."/>
            <person name="Henrissat B."/>
            <person name="Kuo A."/>
            <person name="Liang C."/>
            <person name="Lipzen A."/>
            <person name="Lutzoni F."/>
            <person name="Magnuson J."/>
            <person name="Mondo S."/>
            <person name="Nolan M."/>
            <person name="Ohm R."/>
            <person name="Pangilinan J."/>
            <person name="Park H.-J."/>
            <person name="Ramirez L."/>
            <person name="Alfaro M."/>
            <person name="Sun H."/>
            <person name="Tritt A."/>
            <person name="Yoshinaga Y."/>
            <person name="Zwiers L.-H."/>
            <person name="Turgeon B."/>
            <person name="Goodwin S."/>
            <person name="Spatafora J."/>
            <person name="Crous P."/>
            <person name="Grigoriev I."/>
        </authorList>
    </citation>
    <scope>NUCLEOTIDE SEQUENCE</scope>
    <source>
        <strain evidence="1">CBS 122681</strain>
    </source>
</reference>
<sequence length="614" mass="69540">MSDHLEVAEYMVTSLHGASHPALLARPGSGIIFDGQEKRWRLESEEDSDGLNFDEIYQQCIVARDRLQAIANKYRKKLKDPVLEADESGSWKDVDKFVQAACSDLETCAARDKDLSGPAGKLKQAFRFLCKHAGAGQTFSNLIPSDGMNSVLCGGIKLIFAGLKQTRVYQEEVYKTLEELPIILVDHAAHVKIYNRDEELHRRTAALYVAVYKLLEGILLWFMKNSALTVIKILIDPPGFSDKLKENLAEVKLRAQNFETHALRLSRQVQDESLQLQYWATYMQDRMDQKMQAVLDRTEFLEERLARTDVLESLDPFLQQMMDSLEQKVVSSQTLTRTKQKTRHSINVEDVLSHFLYDPGMLESDLAAILKLNKVTGRTELDIDRSRALQSNARLRAWLAVDEPSLLLLNGRAEPRQVSEVSLFSASIIEGLLKQRNTLRNRDNGKVIIVPVAFFCGQHRDWQRDPNGNVEEAAMSLLLQLIDNCGKSINSRTLRHIYDSTNPEELGSIYSAIDALIVSLPRHVFVILILDGLRFFAHPSERRAGIIELVTSLVATFRKAPEATVKFLFANPTRIEFLEPLFEGHELLNIPRNLPSADSSSKYLVKRSPEPEDV</sequence>
<accession>A0A6A6TTT8</accession>
<dbReference type="AlphaFoldDB" id="A0A6A6TTT8"/>
<evidence type="ECO:0000313" key="1">
    <source>
        <dbReference type="EMBL" id="KAF2662373.1"/>
    </source>
</evidence>
<name>A0A6A6TTT8_9PLEO</name>
<gene>
    <name evidence="1" type="ORF">K491DRAFT_176148</name>
</gene>
<dbReference type="OrthoDB" id="5419927at2759"/>
<protein>
    <submittedName>
        <fullName evidence="1">Uncharacterized protein</fullName>
    </submittedName>
</protein>
<dbReference type="PANTHER" id="PTHR40619">
    <property type="entry name" value="FUNGAL STAND N-TERMINAL GOODBYE DOMAIN-CONTAINING PROTEIN"/>
    <property type="match status" value="1"/>
</dbReference>
<dbReference type="EMBL" id="MU004289">
    <property type="protein sequence ID" value="KAF2662373.1"/>
    <property type="molecule type" value="Genomic_DNA"/>
</dbReference>
<dbReference type="Proteomes" id="UP000799324">
    <property type="component" value="Unassembled WGS sequence"/>
</dbReference>
<evidence type="ECO:0000313" key="2">
    <source>
        <dbReference type="Proteomes" id="UP000799324"/>
    </source>
</evidence>